<evidence type="ECO:0000256" key="9">
    <source>
        <dbReference type="ARBA" id="ARBA00022993"/>
    </source>
</evidence>
<dbReference type="GO" id="GO:0015937">
    <property type="term" value="P:coenzyme A biosynthetic process"/>
    <property type="evidence" value="ECO:0007669"/>
    <property type="project" value="UniProtKB-KW"/>
</dbReference>
<gene>
    <name evidence="12" type="primary">coaD</name>
    <name evidence="12" type="ORF">HA237_01155</name>
    <name evidence="13" type="ORF">J4224_05085</name>
</gene>
<dbReference type="GO" id="GO:0005524">
    <property type="term" value="F:ATP binding"/>
    <property type="evidence" value="ECO:0007669"/>
    <property type="project" value="UniProtKB-KW"/>
</dbReference>
<evidence type="ECO:0000256" key="10">
    <source>
        <dbReference type="ARBA" id="ARBA00029346"/>
    </source>
</evidence>
<evidence type="ECO:0000313" key="12">
    <source>
        <dbReference type="EMBL" id="HIH07957.1"/>
    </source>
</evidence>
<evidence type="ECO:0000256" key="3">
    <source>
        <dbReference type="ARBA" id="ARBA00022490"/>
    </source>
</evidence>
<sequence>MPRKAIYPGTFDPITFGHLDVIERGSKLFDELIVAVAANPHKETFFSAKERVELIEETVKGLGSIKVKSFSGLLVDFAKKENCGLILRGLREMSDFSAEFQQAIVNRKLSPGLETVFVMTNEDHFYISSSVVKKIVSLGGNVSGFVPKPVEKMLKTKIGQ</sequence>
<dbReference type="PANTHER" id="PTHR21342">
    <property type="entry name" value="PHOSPHOPANTETHEINE ADENYLYLTRANSFERASE"/>
    <property type="match status" value="1"/>
</dbReference>
<dbReference type="NCBIfam" id="TIGR01510">
    <property type="entry name" value="coaD_prev_kdtB"/>
    <property type="match status" value="1"/>
</dbReference>
<evidence type="ECO:0000256" key="4">
    <source>
        <dbReference type="ARBA" id="ARBA00022679"/>
    </source>
</evidence>
<dbReference type="NCBIfam" id="TIGR00125">
    <property type="entry name" value="cyt_tran_rel"/>
    <property type="match status" value="1"/>
</dbReference>
<organism evidence="12 14">
    <name type="scientific">Candidatus Iainarchaeum sp</name>
    <dbReference type="NCBI Taxonomy" id="3101447"/>
    <lineage>
        <taxon>Archaea</taxon>
        <taxon>Candidatus Iainarchaeota</taxon>
        <taxon>Candidatus Iainarchaeia</taxon>
        <taxon>Candidatus Iainarchaeales</taxon>
        <taxon>Candidatus Iainarchaeaceae</taxon>
        <taxon>Candidatus Iainarchaeum</taxon>
    </lineage>
</organism>
<dbReference type="Pfam" id="PF01467">
    <property type="entry name" value="CTP_transf_like"/>
    <property type="match status" value="1"/>
</dbReference>
<dbReference type="EC" id="2.7.7.3" evidence="1"/>
<dbReference type="AlphaFoldDB" id="A0A7J4IW59"/>
<accession>A0A7J4IW59</accession>
<evidence type="ECO:0000256" key="5">
    <source>
        <dbReference type="ARBA" id="ARBA00022695"/>
    </source>
</evidence>
<dbReference type="CDD" id="cd02163">
    <property type="entry name" value="PPAT"/>
    <property type="match status" value="1"/>
</dbReference>
<comment type="catalytic activity">
    <reaction evidence="10">
        <text>(R)-4'-phosphopantetheine + ATP + H(+) = 3'-dephospho-CoA + diphosphate</text>
        <dbReference type="Rhea" id="RHEA:19801"/>
        <dbReference type="ChEBI" id="CHEBI:15378"/>
        <dbReference type="ChEBI" id="CHEBI:30616"/>
        <dbReference type="ChEBI" id="CHEBI:33019"/>
        <dbReference type="ChEBI" id="CHEBI:57328"/>
        <dbReference type="ChEBI" id="CHEBI:61723"/>
        <dbReference type="EC" id="2.7.7.3"/>
    </reaction>
</comment>
<evidence type="ECO:0000259" key="11">
    <source>
        <dbReference type="Pfam" id="PF01467"/>
    </source>
</evidence>
<keyword evidence="6" id="KW-0547">Nucleotide-binding</keyword>
<dbReference type="HAMAP" id="MF_00151">
    <property type="entry name" value="PPAT_bact"/>
    <property type="match status" value="1"/>
</dbReference>
<dbReference type="EMBL" id="JAGVWF010000077">
    <property type="protein sequence ID" value="MBS3059766.1"/>
    <property type="molecule type" value="Genomic_DNA"/>
</dbReference>
<reference evidence="13" key="2">
    <citation type="submission" date="2021-03" db="EMBL/GenBank/DDBJ databases">
        <authorList>
            <person name="Jaffe A."/>
        </authorList>
    </citation>
    <scope>NUCLEOTIDE SEQUENCE</scope>
    <source>
        <strain evidence="13">RIFCSPHIGHO2_01_FULL_GW2011_AR10_43_9</strain>
    </source>
</reference>
<protein>
    <recommendedName>
        <fullName evidence="2">Phosphopantetheine adenylyltransferase</fullName>
        <ecNumber evidence="1">2.7.7.3</ecNumber>
    </recommendedName>
</protein>
<evidence type="ECO:0000256" key="2">
    <source>
        <dbReference type="ARBA" id="ARBA00013868"/>
    </source>
</evidence>
<dbReference type="InterPro" id="IPR014729">
    <property type="entry name" value="Rossmann-like_a/b/a_fold"/>
</dbReference>
<keyword evidence="5 12" id="KW-0548">Nucleotidyltransferase</keyword>
<proteinExistence type="inferred from homology"/>
<evidence type="ECO:0000256" key="6">
    <source>
        <dbReference type="ARBA" id="ARBA00022741"/>
    </source>
</evidence>
<keyword evidence="3" id="KW-0963">Cytoplasm</keyword>
<evidence type="ECO:0000313" key="14">
    <source>
        <dbReference type="Proteomes" id="UP000577419"/>
    </source>
</evidence>
<evidence type="ECO:0000256" key="7">
    <source>
        <dbReference type="ARBA" id="ARBA00022840"/>
    </source>
</evidence>
<name>A0A7J4IW59_9ARCH</name>
<dbReference type="SUPFAM" id="SSF52374">
    <property type="entry name" value="Nucleotidylyl transferase"/>
    <property type="match status" value="1"/>
</dbReference>
<reference evidence="14" key="1">
    <citation type="journal article" date="2020" name="bioRxiv">
        <title>A rank-normalized archaeal taxonomy based on genome phylogeny resolves widespread incomplete and uneven classifications.</title>
        <authorList>
            <person name="Rinke C."/>
            <person name="Chuvochina M."/>
            <person name="Mussig A.J."/>
            <person name="Chaumeil P.-A."/>
            <person name="Waite D.W."/>
            <person name="Whitman W.B."/>
            <person name="Parks D.H."/>
            <person name="Hugenholtz P."/>
        </authorList>
    </citation>
    <scope>NUCLEOTIDE SEQUENCE [LARGE SCALE GENOMIC DNA]</scope>
</reference>
<evidence type="ECO:0000256" key="1">
    <source>
        <dbReference type="ARBA" id="ARBA00012392"/>
    </source>
</evidence>
<dbReference type="InterPro" id="IPR004821">
    <property type="entry name" value="Cyt_trans-like"/>
</dbReference>
<dbReference type="InterPro" id="IPR001980">
    <property type="entry name" value="PPAT"/>
</dbReference>
<dbReference type="GO" id="GO:0004595">
    <property type="term" value="F:pantetheine-phosphate adenylyltransferase activity"/>
    <property type="evidence" value="ECO:0007669"/>
    <property type="project" value="UniProtKB-EC"/>
</dbReference>
<dbReference type="PRINTS" id="PR01020">
    <property type="entry name" value="LPSBIOSNTHSS"/>
</dbReference>
<keyword evidence="8" id="KW-0460">Magnesium</keyword>
<keyword evidence="9" id="KW-0173">Coenzyme A biosynthesis</keyword>
<dbReference type="EMBL" id="DUFG01000006">
    <property type="protein sequence ID" value="HIH07957.1"/>
    <property type="molecule type" value="Genomic_DNA"/>
</dbReference>
<dbReference type="Proteomes" id="UP000683213">
    <property type="component" value="Unassembled WGS sequence"/>
</dbReference>
<dbReference type="Gene3D" id="3.40.50.620">
    <property type="entry name" value="HUPs"/>
    <property type="match status" value="1"/>
</dbReference>
<feature type="domain" description="Cytidyltransferase-like" evidence="11">
    <location>
        <begin position="6"/>
        <end position="134"/>
    </location>
</feature>
<keyword evidence="7" id="KW-0067">ATP-binding</keyword>
<dbReference type="Proteomes" id="UP000577419">
    <property type="component" value="Unassembled WGS sequence"/>
</dbReference>
<dbReference type="PANTHER" id="PTHR21342:SF1">
    <property type="entry name" value="PHOSPHOPANTETHEINE ADENYLYLTRANSFERASE"/>
    <property type="match status" value="1"/>
</dbReference>
<evidence type="ECO:0000256" key="8">
    <source>
        <dbReference type="ARBA" id="ARBA00022842"/>
    </source>
</evidence>
<evidence type="ECO:0000313" key="13">
    <source>
        <dbReference type="EMBL" id="MBS3059766.1"/>
    </source>
</evidence>
<keyword evidence="4 12" id="KW-0808">Transferase</keyword>
<reference evidence="13" key="3">
    <citation type="submission" date="2021-05" db="EMBL/GenBank/DDBJ databases">
        <title>Protein family content uncovers lineage relationships and bacterial pathway maintenance mechanisms in DPANN archaea.</title>
        <authorList>
            <person name="Castelle C.J."/>
            <person name="Meheust R."/>
            <person name="Jaffe A.L."/>
            <person name="Seitz K."/>
            <person name="Gong X."/>
            <person name="Baker B.J."/>
            <person name="Banfield J.F."/>
        </authorList>
    </citation>
    <scope>NUCLEOTIDE SEQUENCE</scope>
    <source>
        <strain evidence="13">RIFCSPHIGHO2_01_FULL_GW2011_AR10_43_9</strain>
    </source>
</reference>
<comment type="caution">
    <text evidence="12">The sequence shown here is derived from an EMBL/GenBank/DDBJ whole genome shotgun (WGS) entry which is preliminary data.</text>
</comment>